<dbReference type="Pfam" id="PF00017">
    <property type="entry name" value="SH2"/>
    <property type="match status" value="1"/>
</dbReference>
<organism evidence="3 4">
    <name type="scientific">Amphibalanus amphitrite</name>
    <name type="common">Striped barnacle</name>
    <name type="synonym">Balanus amphitrite</name>
    <dbReference type="NCBI Taxonomy" id="1232801"/>
    <lineage>
        <taxon>Eukaryota</taxon>
        <taxon>Metazoa</taxon>
        <taxon>Ecdysozoa</taxon>
        <taxon>Arthropoda</taxon>
        <taxon>Crustacea</taxon>
        <taxon>Multicrustacea</taxon>
        <taxon>Cirripedia</taxon>
        <taxon>Thoracica</taxon>
        <taxon>Thoracicalcarea</taxon>
        <taxon>Balanomorpha</taxon>
        <taxon>Balanoidea</taxon>
        <taxon>Balanidae</taxon>
        <taxon>Amphibalaninae</taxon>
        <taxon>Amphibalanus</taxon>
    </lineage>
</organism>
<sequence>MRSLVAMDFTGSCGRVVSDPVEARAIELAEGHHLRRTHALKRLSELAAGASARDIEGAIHNTQPWYHGNLTRDEASQLLHKHNGRDGVFLVRESRSNPVAFVLSFIFRMKLYHAQIMPVKDTSQSPVTCYFSLDGGKTRFYDLIQLVEFYQLNAGVLPTRLIYFITHTAPSSSALRHVAQSF</sequence>
<dbReference type="PANTHER" id="PTHR11243">
    <property type="entry name" value="GROWTH FACTOR RECEPTOR-BOUND PROTEIN"/>
    <property type="match status" value="1"/>
</dbReference>
<gene>
    <name evidence="3" type="primary">Grb10_1</name>
    <name evidence="3" type="ORF">FJT64_023648</name>
</gene>
<dbReference type="PROSITE" id="PS50001">
    <property type="entry name" value="SH2"/>
    <property type="match status" value="1"/>
</dbReference>
<dbReference type="Gene3D" id="3.30.505.10">
    <property type="entry name" value="SH2 domain"/>
    <property type="match status" value="1"/>
</dbReference>
<dbReference type="InterPro" id="IPR015042">
    <property type="entry name" value="BPS-dom"/>
</dbReference>
<proteinExistence type="predicted"/>
<protein>
    <submittedName>
        <fullName evidence="3">Growth factor receptor-bound protein 10</fullName>
    </submittedName>
</protein>
<evidence type="ECO:0000256" key="1">
    <source>
        <dbReference type="PROSITE-ProRule" id="PRU00191"/>
    </source>
</evidence>
<name>A0A6A4WL36_AMPAM</name>
<keyword evidence="4" id="KW-1185">Reference proteome</keyword>
<dbReference type="Proteomes" id="UP000440578">
    <property type="component" value="Unassembled WGS sequence"/>
</dbReference>
<evidence type="ECO:0000313" key="4">
    <source>
        <dbReference type="Proteomes" id="UP000440578"/>
    </source>
</evidence>
<dbReference type="InterPro" id="IPR036860">
    <property type="entry name" value="SH2_dom_sf"/>
</dbReference>
<keyword evidence="3" id="KW-0675">Receptor</keyword>
<accession>A0A6A4WL36</accession>
<dbReference type="InterPro" id="IPR039664">
    <property type="entry name" value="GRB/APBB1IP"/>
</dbReference>
<reference evidence="3 4" key="1">
    <citation type="submission" date="2019-07" db="EMBL/GenBank/DDBJ databases">
        <title>Draft genome assembly of a fouling barnacle, Amphibalanus amphitrite (Darwin, 1854): The first reference genome for Thecostraca.</title>
        <authorList>
            <person name="Kim W."/>
        </authorList>
    </citation>
    <scope>NUCLEOTIDE SEQUENCE [LARGE SCALE GENOMIC DNA]</scope>
    <source>
        <strain evidence="3">SNU_AA5</strain>
        <tissue evidence="3">Soma without cirri and trophi</tissue>
    </source>
</reference>
<comment type="caution">
    <text evidence="3">The sequence shown here is derived from an EMBL/GenBank/DDBJ whole genome shotgun (WGS) entry which is preliminary data.</text>
</comment>
<dbReference type="PANTHER" id="PTHR11243:SF38">
    <property type="entry name" value="GROWTH FACTOR RECEPTOR-BOUND PROTEIN 14-LIKE ISOFORM X1"/>
    <property type="match status" value="1"/>
</dbReference>
<evidence type="ECO:0000313" key="3">
    <source>
        <dbReference type="EMBL" id="KAF0304504.1"/>
    </source>
</evidence>
<dbReference type="PRINTS" id="PR00401">
    <property type="entry name" value="SH2DOMAIN"/>
</dbReference>
<dbReference type="OrthoDB" id="8815311at2759"/>
<dbReference type="AlphaFoldDB" id="A0A6A4WL36"/>
<dbReference type="Pfam" id="PF08947">
    <property type="entry name" value="BPS"/>
    <property type="match status" value="1"/>
</dbReference>
<keyword evidence="1" id="KW-0727">SH2 domain</keyword>
<dbReference type="InterPro" id="IPR000980">
    <property type="entry name" value="SH2"/>
</dbReference>
<dbReference type="EMBL" id="VIIS01000839">
    <property type="protein sequence ID" value="KAF0304504.1"/>
    <property type="molecule type" value="Genomic_DNA"/>
</dbReference>
<dbReference type="SUPFAM" id="SSF55550">
    <property type="entry name" value="SH2 domain"/>
    <property type="match status" value="1"/>
</dbReference>
<dbReference type="SMART" id="SM00252">
    <property type="entry name" value="SH2"/>
    <property type="match status" value="1"/>
</dbReference>
<feature type="domain" description="SH2" evidence="2">
    <location>
        <begin position="65"/>
        <end position="165"/>
    </location>
</feature>
<evidence type="ECO:0000259" key="2">
    <source>
        <dbReference type="PROSITE" id="PS50001"/>
    </source>
</evidence>